<feature type="region of interest" description="Disordered" evidence="1">
    <location>
        <begin position="1"/>
        <end position="37"/>
    </location>
</feature>
<evidence type="ECO:0000313" key="3">
    <source>
        <dbReference type="Proteomes" id="UP000192674"/>
    </source>
</evidence>
<sequence length="90" mass="9503">MHFAGEHTSTDSQGYLNGAVAPGRGPRSERMQRKDVIGTQTRVSVVQVRLRLRPADAEVSRGAGGLASRLDTTLCGPGGSAWTYQSLSGC</sequence>
<dbReference type="Proteomes" id="UP000192674">
    <property type="component" value="Unassembled WGS sequence"/>
</dbReference>
<evidence type="ECO:0000256" key="1">
    <source>
        <dbReference type="SAM" id="MobiDB-lite"/>
    </source>
</evidence>
<name>A0A1W2FM46_KIBAR</name>
<dbReference type="AlphaFoldDB" id="A0A1W2FM46"/>
<keyword evidence="3" id="KW-1185">Reference proteome</keyword>
<protein>
    <submittedName>
        <fullName evidence="2">Uncharacterized protein</fullName>
    </submittedName>
</protein>
<gene>
    <name evidence="2" type="ORF">SAMN05661093_07593</name>
</gene>
<evidence type="ECO:0000313" key="2">
    <source>
        <dbReference type="EMBL" id="SMD22782.1"/>
    </source>
</evidence>
<accession>A0A1W2FM46</accession>
<dbReference type="EMBL" id="FWXV01000008">
    <property type="protein sequence ID" value="SMD22782.1"/>
    <property type="molecule type" value="Genomic_DNA"/>
</dbReference>
<organism evidence="2 3">
    <name type="scientific">Kibdelosporangium aridum</name>
    <dbReference type="NCBI Taxonomy" id="2030"/>
    <lineage>
        <taxon>Bacteria</taxon>
        <taxon>Bacillati</taxon>
        <taxon>Actinomycetota</taxon>
        <taxon>Actinomycetes</taxon>
        <taxon>Pseudonocardiales</taxon>
        <taxon>Pseudonocardiaceae</taxon>
        <taxon>Kibdelosporangium</taxon>
    </lineage>
</organism>
<reference evidence="2 3" key="1">
    <citation type="submission" date="2017-04" db="EMBL/GenBank/DDBJ databases">
        <authorList>
            <person name="Afonso C.L."/>
            <person name="Miller P.J."/>
            <person name="Scott M.A."/>
            <person name="Spackman E."/>
            <person name="Goraichik I."/>
            <person name="Dimitrov K.M."/>
            <person name="Suarez D.L."/>
            <person name="Swayne D.E."/>
        </authorList>
    </citation>
    <scope>NUCLEOTIDE SEQUENCE [LARGE SCALE GENOMIC DNA]</scope>
    <source>
        <strain evidence="2 3">DSM 43828</strain>
    </source>
</reference>
<proteinExistence type="predicted"/>
<feature type="compositionally biased region" description="Basic and acidic residues" evidence="1">
    <location>
        <begin position="26"/>
        <end position="36"/>
    </location>
</feature>